<evidence type="ECO:0000313" key="3">
    <source>
        <dbReference type="Proteomes" id="UP000249402"/>
    </source>
</evidence>
<feature type="region of interest" description="Disordered" evidence="1">
    <location>
        <begin position="476"/>
        <end position="502"/>
    </location>
</feature>
<sequence>MAADQLLHSIGHSTPSEEWFDFDNFDIPYEGLGSNPTTSIDSISPKDLDLTFADFDDCNWGPAPAVCGQDLFADIVNYDAPCEGYVGHAFDASQPMLDPTGAFHPPPPPPNQGLIGSQLCDPWAQDIGDADDQFYSSIRQMVELQAAADPAALSIKEKRMEASIALHLQRLQKAALQDLELSSISSTTFPSPRWSESAGSVSQSGTCATPVTSPSEMARTPASGPDPAVGGMELVLDLNMNTTTNLPKKQKPRSQAQKENYIKARKYGACEKHRKQHKRCNCLEKAAALAVSQQAVSTAEMAAKSIVNAQLHVHRSGKEQLLMRTIPASARKSPVSQPTGGLVPREDQSVQLRHPSRVSSTNFTMDPRYGHHSPRSAEPVASCRRAVGCPNTGQPAPPRSPVSCRSADLVHSTPGRLQPSSTSSQPDQKSHAAIHGPRHVQASGRLRTVQTVSTRWRASVQTSVLFKPNASDDAVASSTTRASVHTPVVRPRPSANHGERGSRTISDACKHVWSPGLGVQATSSRHVSTHRSLDVPANDVHDQSVSRTVVSRVLQSVFPVSGFLDLSIFVASRLSSWLGRSGVFSRFGKSVMISSKKHWLTGKGLGWC</sequence>
<feature type="compositionally biased region" description="Polar residues" evidence="1">
    <location>
        <begin position="418"/>
        <end position="427"/>
    </location>
</feature>
<accession>A0A395HGG6</accession>
<evidence type="ECO:0000313" key="2">
    <source>
        <dbReference type="EMBL" id="RAL06078.1"/>
    </source>
</evidence>
<dbReference type="OrthoDB" id="4346289at2759"/>
<name>A0A395HGG6_9EURO</name>
<proteinExistence type="predicted"/>
<reference evidence="2 3" key="1">
    <citation type="submission" date="2018-02" db="EMBL/GenBank/DDBJ databases">
        <title>The genomes of Aspergillus section Nigri reveals drivers in fungal speciation.</title>
        <authorList>
            <consortium name="DOE Joint Genome Institute"/>
            <person name="Vesth T.C."/>
            <person name="Nybo J."/>
            <person name="Theobald S."/>
            <person name="Brandl J."/>
            <person name="Frisvad J.C."/>
            <person name="Nielsen K.F."/>
            <person name="Lyhne E.K."/>
            <person name="Kogle M.E."/>
            <person name="Kuo A."/>
            <person name="Riley R."/>
            <person name="Clum A."/>
            <person name="Nolan M."/>
            <person name="Lipzen A."/>
            <person name="Salamov A."/>
            <person name="Henrissat B."/>
            <person name="Wiebenga A."/>
            <person name="De vries R.P."/>
            <person name="Grigoriev I.V."/>
            <person name="Mortensen U.H."/>
            <person name="Andersen M.R."/>
            <person name="Baker S.E."/>
        </authorList>
    </citation>
    <scope>NUCLEOTIDE SEQUENCE [LARGE SCALE GENOMIC DNA]</scope>
    <source>
        <strain evidence="2 3">CBS 121593</strain>
    </source>
</reference>
<evidence type="ECO:0000256" key="1">
    <source>
        <dbReference type="SAM" id="MobiDB-lite"/>
    </source>
</evidence>
<dbReference type="AlphaFoldDB" id="A0A395HGG6"/>
<feature type="region of interest" description="Disordered" evidence="1">
    <location>
        <begin position="326"/>
        <end position="438"/>
    </location>
</feature>
<gene>
    <name evidence="2" type="ORF">BO80DRAFT_395489</name>
</gene>
<organism evidence="2 3">
    <name type="scientific">Aspergillus ibericus CBS 121593</name>
    <dbReference type="NCBI Taxonomy" id="1448316"/>
    <lineage>
        <taxon>Eukaryota</taxon>
        <taxon>Fungi</taxon>
        <taxon>Dikarya</taxon>
        <taxon>Ascomycota</taxon>
        <taxon>Pezizomycotina</taxon>
        <taxon>Eurotiomycetes</taxon>
        <taxon>Eurotiomycetidae</taxon>
        <taxon>Eurotiales</taxon>
        <taxon>Aspergillaceae</taxon>
        <taxon>Aspergillus</taxon>
        <taxon>Aspergillus subgen. Circumdati</taxon>
    </lineage>
</organism>
<dbReference type="GeneID" id="37222181"/>
<dbReference type="Proteomes" id="UP000249402">
    <property type="component" value="Unassembled WGS sequence"/>
</dbReference>
<feature type="region of interest" description="Disordered" evidence="1">
    <location>
        <begin position="185"/>
        <end position="229"/>
    </location>
</feature>
<protein>
    <submittedName>
        <fullName evidence="2">Uncharacterized protein</fullName>
    </submittedName>
</protein>
<dbReference type="RefSeq" id="XP_025580405.1">
    <property type="nucleotide sequence ID" value="XM_025717316.1"/>
</dbReference>
<dbReference type="EMBL" id="KZ824419">
    <property type="protein sequence ID" value="RAL06078.1"/>
    <property type="molecule type" value="Genomic_DNA"/>
</dbReference>
<keyword evidence="3" id="KW-1185">Reference proteome</keyword>
<dbReference type="VEuPathDB" id="FungiDB:BO80DRAFT_395489"/>
<feature type="compositionally biased region" description="Polar residues" evidence="1">
    <location>
        <begin position="197"/>
        <end position="215"/>
    </location>
</feature>